<evidence type="ECO:0000313" key="3">
    <source>
        <dbReference type="Proteomes" id="UP001597034"/>
    </source>
</evidence>
<keyword evidence="1" id="KW-0175">Coiled coil</keyword>
<comment type="caution">
    <text evidence="2">The sequence shown here is derived from an EMBL/GenBank/DDBJ whole genome shotgun (WGS) entry which is preliminary data.</text>
</comment>
<name>A0ABD6DK02_9EURY</name>
<dbReference type="AlphaFoldDB" id="A0ABD6DK02"/>
<dbReference type="Proteomes" id="UP001597034">
    <property type="component" value="Unassembled WGS sequence"/>
</dbReference>
<accession>A0ABD6DK02</accession>
<keyword evidence="3" id="KW-1185">Reference proteome</keyword>
<feature type="coiled-coil region" evidence="1">
    <location>
        <begin position="28"/>
        <end position="55"/>
    </location>
</feature>
<protein>
    <submittedName>
        <fullName evidence="2">Uncharacterized protein</fullName>
    </submittedName>
</protein>
<gene>
    <name evidence="2" type="ORF">ACFSBL_13340</name>
</gene>
<evidence type="ECO:0000256" key="1">
    <source>
        <dbReference type="SAM" id="Coils"/>
    </source>
</evidence>
<sequence length="89" mass="10576">MKDRGILTERDREILQHDPTNDRRPVIRSHVRKRIERLEQDLEILDEEEPELADQLREQLCIGTQHAAVMDVLDDIQRELEAVHEDVKD</sequence>
<organism evidence="2 3">
    <name type="scientific">Haloarchaeobius litoreus</name>
    <dbReference type="NCBI Taxonomy" id="755306"/>
    <lineage>
        <taxon>Archaea</taxon>
        <taxon>Methanobacteriati</taxon>
        <taxon>Methanobacteriota</taxon>
        <taxon>Stenosarchaea group</taxon>
        <taxon>Halobacteria</taxon>
        <taxon>Halobacteriales</taxon>
        <taxon>Halorubellaceae</taxon>
        <taxon>Haloarchaeobius</taxon>
    </lineage>
</organism>
<proteinExistence type="predicted"/>
<reference evidence="2 3" key="1">
    <citation type="journal article" date="2019" name="Int. J. Syst. Evol. Microbiol.">
        <title>The Global Catalogue of Microorganisms (GCM) 10K type strain sequencing project: providing services to taxonomists for standard genome sequencing and annotation.</title>
        <authorList>
            <consortium name="The Broad Institute Genomics Platform"/>
            <consortium name="The Broad Institute Genome Sequencing Center for Infectious Disease"/>
            <person name="Wu L."/>
            <person name="Ma J."/>
        </authorList>
    </citation>
    <scope>NUCLEOTIDE SEQUENCE [LARGE SCALE GENOMIC DNA]</scope>
    <source>
        <strain evidence="2 3">CGMCC 1.10390</strain>
    </source>
</reference>
<evidence type="ECO:0000313" key="2">
    <source>
        <dbReference type="EMBL" id="MFD1646669.1"/>
    </source>
</evidence>
<dbReference type="EMBL" id="JBHUDO010000003">
    <property type="protein sequence ID" value="MFD1646669.1"/>
    <property type="molecule type" value="Genomic_DNA"/>
</dbReference>
<dbReference type="RefSeq" id="WP_256401249.1">
    <property type="nucleotide sequence ID" value="NZ_JANHJR010000003.1"/>
</dbReference>